<keyword evidence="1" id="KW-0472">Membrane</keyword>
<dbReference type="Proteomes" id="UP000267249">
    <property type="component" value="Chromosome"/>
</dbReference>
<dbReference type="AlphaFoldDB" id="A0AAN1QQQ2"/>
<organism evidence="2 3">
    <name type="scientific">Synechococcus elongatus PCC 11801</name>
    <dbReference type="NCBI Taxonomy" id="2219813"/>
    <lineage>
        <taxon>Bacteria</taxon>
        <taxon>Bacillati</taxon>
        <taxon>Cyanobacteriota</taxon>
        <taxon>Cyanophyceae</taxon>
        <taxon>Synechococcales</taxon>
        <taxon>Synechococcaceae</taxon>
        <taxon>Synechococcus</taxon>
    </lineage>
</organism>
<keyword evidence="1" id="KW-0812">Transmembrane</keyword>
<dbReference type="EMBL" id="CP030139">
    <property type="protein sequence ID" value="AZB73729.2"/>
    <property type="molecule type" value="Genomic_DNA"/>
</dbReference>
<dbReference type="RefSeq" id="WP_261789817.1">
    <property type="nucleotide sequence ID" value="NZ_CP030139.2"/>
</dbReference>
<feature type="transmembrane region" description="Helical" evidence="1">
    <location>
        <begin position="61"/>
        <end position="81"/>
    </location>
</feature>
<accession>A0AAN1QQQ2</accession>
<reference evidence="2 3" key="1">
    <citation type="journal article" date="2018" name="Sci. Rep.">
        <title>Genome Features and Biochemical Characteristics of a Robust, Fast Growing and Naturally Transformable Cyanobacterium Synechococcus elongatus PCC 11801 Isolated from India.</title>
        <authorList>
            <person name="Jaiswal D."/>
            <person name="Sengupta A."/>
            <person name="Sohoni S."/>
            <person name="Sengupta S."/>
            <person name="Phadnavis A.G."/>
            <person name="Pakrasi H.B."/>
            <person name="Wangikar P.P."/>
        </authorList>
    </citation>
    <scope>NUCLEOTIDE SEQUENCE [LARGE SCALE GENOMIC DNA]</scope>
    <source>
        <strain evidence="2 3">PCC 11801</strain>
    </source>
</reference>
<gene>
    <name evidence="2" type="ORF">DOP62_10555</name>
</gene>
<name>A0AAN1QQQ2_SYNEL</name>
<evidence type="ECO:0000313" key="3">
    <source>
        <dbReference type="Proteomes" id="UP000267249"/>
    </source>
</evidence>
<feature type="transmembrane region" description="Helical" evidence="1">
    <location>
        <begin position="20"/>
        <end position="40"/>
    </location>
</feature>
<evidence type="ECO:0000313" key="2">
    <source>
        <dbReference type="EMBL" id="AZB73729.2"/>
    </source>
</evidence>
<evidence type="ECO:0000256" key="1">
    <source>
        <dbReference type="SAM" id="Phobius"/>
    </source>
</evidence>
<protein>
    <submittedName>
        <fullName evidence="2">Uncharacterized protein</fullName>
    </submittedName>
</protein>
<sequence length="151" mass="16905">MFWVALQDAMLTTFSTLLTWGLRLFGGFWLVGGLLALQKARQAYLIDNFLEALSNEKEDRLTSCFLLIGSLLTLFSGAGLLISTQWVLIPLALLVLSQLVYFRIKELRFQQATNDEERSDATVQPSTENAFIVSLVVAIAAFLCWRLGGLR</sequence>
<keyword evidence="1" id="KW-1133">Transmembrane helix</keyword>
<proteinExistence type="predicted"/>
<feature type="transmembrane region" description="Helical" evidence="1">
    <location>
        <begin position="130"/>
        <end position="148"/>
    </location>
</feature>